<feature type="compositionally biased region" description="Low complexity" evidence="1">
    <location>
        <begin position="35"/>
        <end position="62"/>
    </location>
</feature>
<evidence type="ECO:0000313" key="3">
    <source>
        <dbReference type="Proteomes" id="UP000186456"/>
    </source>
</evidence>
<sequence>MSPLARAAAFGGVAVVAIVTMTACVPEAEPADTRASSPSPGAASPAPGASPTASASPTPTAAALPASCDDIYSASMQTTLTADVPPLNDPGVTLLSTDQAALLELLDTVPTLRCSWGEPGDTGLSTNVSVVSADQADTVRESLNTAGFGCESQGDATICRIEQRGVSLDDKPYTRGETQAVQGSYWITTSWVNIDPDGYTQDILAALAR</sequence>
<dbReference type="Proteomes" id="UP000186456">
    <property type="component" value="Unassembled WGS sequence"/>
</dbReference>
<feature type="region of interest" description="Disordered" evidence="1">
    <location>
        <begin position="30"/>
        <end position="62"/>
    </location>
</feature>
<gene>
    <name evidence="2" type="ORF">SAMN04487788_0380</name>
</gene>
<protein>
    <submittedName>
        <fullName evidence="2">Uncharacterized protein</fullName>
    </submittedName>
</protein>
<proteinExistence type="predicted"/>
<evidence type="ECO:0000256" key="1">
    <source>
        <dbReference type="SAM" id="MobiDB-lite"/>
    </source>
</evidence>
<dbReference type="AlphaFoldDB" id="A0A1H0L6K8"/>
<dbReference type="EMBL" id="FNJN01000001">
    <property type="protein sequence ID" value="SDO63735.1"/>
    <property type="molecule type" value="Genomic_DNA"/>
</dbReference>
<evidence type="ECO:0000313" key="2">
    <source>
        <dbReference type="EMBL" id="SDO63735.1"/>
    </source>
</evidence>
<name>A0A1H0L6K8_MICTS</name>
<reference evidence="2 3" key="1">
    <citation type="submission" date="2016-10" db="EMBL/GenBank/DDBJ databases">
        <authorList>
            <person name="de Groot N.N."/>
        </authorList>
    </citation>
    <scope>NUCLEOTIDE SEQUENCE [LARGE SCALE GENOMIC DNA]</scope>
    <source>
        <strain evidence="2 3">StLB037</strain>
    </source>
</reference>
<organism evidence="2 3">
    <name type="scientific">Microbacterium testaceum (strain StLB037)</name>
    <dbReference type="NCBI Taxonomy" id="979556"/>
    <lineage>
        <taxon>Bacteria</taxon>
        <taxon>Bacillati</taxon>
        <taxon>Actinomycetota</taxon>
        <taxon>Actinomycetes</taxon>
        <taxon>Micrococcales</taxon>
        <taxon>Microbacteriaceae</taxon>
        <taxon>Microbacterium</taxon>
    </lineage>
</organism>
<dbReference type="PROSITE" id="PS51257">
    <property type="entry name" value="PROKAR_LIPOPROTEIN"/>
    <property type="match status" value="1"/>
</dbReference>
<accession>A0A1H0L6K8</accession>